<organism evidence="1 2">
    <name type="scientific">Treponema pallidum subsp. pertenue (strain Gauthier)</name>
    <dbReference type="NCBI Taxonomy" id="491080"/>
    <lineage>
        <taxon>Bacteria</taxon>
        <taxon>Pseudomonadati</taxon>
        <taxon>Spirochaetota</taxon>
        <taxon>Spirochaetia</taxon>
        <taxon>Spirochaetales</taxon>
        <taxon>Treponemataceae</taxon>
        <taxon>Treponema</taxon>
    </lineage>
</organism>
<dbReference type="EMBL" id="CP002376">
    <property type="protein sequence ID" value="AEZ60192.1"/>
    <property type="molecule type" value="Genomic_DNA"/>
</dbReference>
<dbReference type="Proteomes" id="UP000008192">
    <property type="component" value="Chromosome"/>
</dbReference>
<evidence type="ECO:0000313" key="2">
    <source>
        <dbReference type="Proteomes" id="UP000008192"/>
    </source>
</evidence>
<accession>A0AAU8PSC8</accession>
<proteinExistence type="predicted"/>
<gene>
    <name evidence="1" type="ordered locus">TPEGAU_0919a</name>
</gene>
<sequence>MKCSLGKNYARGYQIGAGVYSCIFSYPLHHSPNVQAEHTTFLISLTGDAHSL</sequence>
<dbReference type="KEGG" id="tpg:TPEGAU_0919a"/>
<dbReference type="PROSITE" id="PS51257">
    <property type="entry name" value="PROKAR_LIPOPROTEIN"/>
    <property type="match status" value="1"/>
</dbReference>
<dbReference type="AlphaFoldDB" id="A0AAU8PSC8"/>
<reference evidence="2" key="1">
    <citation type="journal article" date="2012" name="PLoS Negl. Trop. Dis.">
        <title>Whole genome sequences of three Treponema pallidum ssp. pertenue strains: yaws and syphilis treponemes differ in less than 0.2% of the genome sequence.</title>
        <authorList>
            <person name="Cejkova D."/>
            <person name="Zobanikova M."/>
            <person name="Chen L."/>
            <person name="Pospisilova P."/>
            <person name="Strouhal M."/>
            <person name="Qin X."/>
            <person name="Mikalova L."/>
            <person name="Norris S.J."/>
            <person name="Muzny D.M."/>
            <person name="Gibbs R.A."/>
            <person name="Fulton L.L."/>
            <person name="Sodergren E."/>
            <person name="Weinstock G.M."/>
            <person name="Smajs D."/>
        </authorList>
    </citation>
    <scope>NUCLEOTIDE SEQUENCE [LARGE SCALE GENOMIC DNA]</scope>
    <source>
        <strain evidence="2">Gauthier</strain>
    </source>
</reference>
<protein>
    <submittedName>
        <fullName evidence="1">Uncharacterized protein</fullName>
    </submittedName>
</protein>
<evidence type="ECO:0000313" key="1">
    <source>
        <dbReference type="EMBL" id="AEZ60192.1"/>
    </source>
</evidence>
<name>A0AAU8PSC8_TREPG</name>